<dbReference type="PROSITE" id="PS50125">
    <property type="entry name" value="GUANYLATE_CYCLASE_2"/>
    <property type="match status" value="1"/>
</dbReference>
<dbReference type="STRING" id="1890364.A0A2P6N794"/>
<dbReference type="Pfam" id="PF01590">
    <property type="entry name" value="GAF"/>
    <property type="match status" value="2"/>
</dbReference>
<dbReference type="InterPro" id="IPR001054">
    <property type="entry name" value="A/G_cyclase"/>
</dbReference>
<dbReference type="InParanoid" id="A0A2P6N794"/>
<keyword evidence="2" id="KW-1003">Cell membrane</keyword>
<dbReference type="SUPFAM" id="SSF55785">
    <property type="entry name" value="PYP-like sensor domain (PAS domain)"/>
    <property type="match status" value="1"/>
</dbReference>
<dbReference type="InterPro" id="IPR003018">
    <property type="entry name" value="GAF"/>
</dbReference>
<comment type="caution">
    <text evidence="8">The sequence shown here is derived from an EMBL/GenBank/DDBJ whole genome shotgun (WGS) entry which is preliminary data.</text>
</comment>
<dbReference type="CDD" id="cd07302">
    <property type="entry name" value="CHD"/>
    <property type="match status" value="1"/>
</dbReference>
<feature type="region of interest" description="Disordered" evidence="6">
    <location>
        <begin position="16"/>
        <end position="77"/>
    </location>
</feature>
<comment type="subcellular location">
    <subcellularLocation>
        <location evidence="1">Cell envelope</location>
    </subcellularLocation>
</comment>
<feature type="domain" description="Guanylate cyclase" evidence="7">
    <location>
        <begin position="832"/>
        <end position="964"/>
    </location>
</feature>
<dbReference type="GO" id="GO:0035556">
    <property type="term" value="P:intracellular signal transduction"/>
    <property type="evidence" value="ECO:0007669"/>
    <property type="project" value="InterPro"/>
</dbReference>
<evidence type="ECO:0000259" key="7">
    <source>
        <dbReference type="PROSITE" id="PS50125"/>
    </source>
</evidence>
<dbReference type="AlphaFoldDB" id="A0A2P6N794"/>
<feature type="compositionally biased region" description="Polar residues" evidence="6">
    <location>
        <begin position="149"/>
        <end position="160"/>
    </location>
</feature>
<keyword evidence="4" id="KW-1133">Transmembrane helix</keyword>
<keyword evidence="9" id="KW-1185">Reference proteome</keyword>
<sequence>MRLRFIDSLEKNYWNYNDDKSHTEGSSQRRSATPTNDRPTNLDLHALDLHHDGDTEHDFIRSPRPTSSREYRESYHSLSRAMGMEASRALESALSARSRESSRAETSRLDFDNRPPPPRGAFGNSPTYINSGFTEANSFMIGNSIFNAAPSTTKETSNNGRDLRSYETISKTPEKPRNLSQLRKANTMSHANLLNGVTLNRVGATQQPTSSAEAPKYTSTMSHHLPASGAFLSNTGSFDRIEASNPAVVMRKTKSSTGGKKKWGEINGLTQMNRKAPTETKKDRLTPQDVLEIIGQRSFNNEQSRSGKIRTPLQDLLSDNITENDFANILERQSPELRRISIKELVVQFKKLMSLLTFTSNIASELDMKKAINQITQQVPEILKADRATLFQVDENTNELHTKGKTTGDLRIPIGRGIAGLVAHTGEAVNIANAYTSPAFYPEITGYHTKSVLCMPVKDENNKLVAVLEALNKHGGAFGEEDEQIMKILCAQTAITLRNSQMYQSSVTSQQKISVLLEVAGQLASELETNALIQTIMDKAKQLLDADRCTMFLVDREHNELISSLADGTTEQLRIPLTTGIAGHVATTGDTLNIPDAYNDTRFNREVDLRTGYRTRTILCMPIRDPEGQVIGVTQVLNKRGGPFDRSDEELLSAFSAQAGIAVVNSQLFMRTRELAFYTESVLKSITNLVFTLNDQGRLTAFNRPTLKYLGISEDVMQRNHYSQWLSDNVKLKDDITAVYNGQSEISCDDYEFLSRDGKTISLKYTVAQLNSNTSNNTSHQGSNRGVVIIVEDISPHKKMKSTLSRYMSPALVEQVIKEGGDRLGGIHVTVSTLFIDIRDFTSLSEAMDAGEVVEMLNEYFSYMVNVVFEEEGVLDKYIGDAAMAVFGVPYPKPDDAVRACRAALGMLKNLAKFNAVRLLRGKPAIKVGIGINTGKVLSGNIGSEKRQEYTVIGDGVNLASRIEGVTKQYGVRTIISEYTYQMVHDRFITRELDSIRVVGKKQPIRIYELLALKEEEDTVPQNLILCECGISAPLTRSVLPMYDQGLSYYRSFEFAAACEVFRHCLELVPNDGPSRIFLKRSDEFMKEPPPSAWDESRKPVIPAREKEESREQQRSHRLEGNRRELDKIHTTQRIFC</sequence>
<dbReference type="InterPro" id="IPR000014">
    <property type="entry name" value="PAS"/>
</dbReference>
<dbReference type="FunFam" id="3.30.70.1230:FF:000016">
    <property type="entry name" value="Adenylate/guanylate cyclase domain-containing protein"/>
    <property type="match status" value="1"/>
</dbReference>
<dbReference type="GO" id="GO:0003824">
    <property type="term" value="F:catalytic activity"/>
    <property type="evidence" value="ECO:0007669"/>
    <property type="project" value="UniProtKB-ARBA"/>
</dbReference>
<dbReference type="InterPro" id="IPR029016">
    <property type="entry name" value="GAF-like_dom_sf"/>
</dbReference>
<feature type="compositionally biased region" description="Basic and acidic residues" evidence="6">
    <location>
        <begin position="97"/>
        <end position="113"/>
    </location>
</feature>
<dbReference type="CDD" id="cd00130">
    <property type="entry name" value="PAS"/>
    <property type="match status" value="1"/>
</dbReference>
<dbReference type="SUPFAM" id="SSF55073">
    <property type="entry name" value="Nucleotide cyclase"/>
    <property type="match status" value="1"/>
</dbReference>
<reference evidence="8 9" key="1">
    <citation type="journal article" date="2018" name="Genome Biol. Evol.">
        <title>Multiple Roots of Fruiting Body Formation in Amoebozoa.</title>
        <authorList>
            <person name="Hillmann F."/>
            <person name="Forbes G."/>
            <person name="Novohradska S."/>
            <person name="Ferling I."/>
            <person name="Riege K."/>
            <person name="Groth M."/>
            <person name="Westermann M."/>
            <person name="Marz M."/>
            <person name="Spaller T."/>
            <person name="Winckler T."/>
            <person name="Schaap P."/>
            <person name="Glockner G."/>
        </authorList>
    </citation>
    <scope>NUCLEOTIDE SEQUENCE [LARGE SCALE GENOMIC DNA]</scope>
    <source>
        <strain evidence="8 9">Jena</strain>
    </source>
</reference>
<dbReference type="PANTHER" id="PTHR43081">
    <property type="entry name" value="ADENYLATE CYCLASE, TERMINAL-DIFFERENTIATION SPECIFIC-RELATED"/>
    <property type="match status" value="1"/>
</dbReference>
<keyword evidence="5" id="KW-0472">Membrane</keyword>
<proteinExistence type="predicted"/>
<evidence type="ECO:0000256" key="4">
    <source>
        <dbReference type="ARBA" id="ARBA00022989"/>
    </source>
</evidence>
<evidence type="ECO:0000313" key="8">
    <source>
        <dbReference type="EMBL" id="PRP79824.1"/>
    </source>
</evidence>
<feature type="compositionally biased region" description="Polar residues" evidence="6">
    <location>
        <begin position="24"/>
        <end position="39"/>
    </location>
</feature>
<evidence type="ECO:0000256" key="5">
    <source>
        <dbReference type="ARBA" id="ARBA00023136"/>
    </source>
</evidence>
<evidence type="ECO:0000256" key="3">
    <source>
        <dbReference type="ARBA" id="ARBA00022692"/>
    </source>
</evidence>
<dbReference type="GO" id="GO:0006171">
    <property type="term" value="P:cAMP biosynthetic process"/>
    <property type="evidence" value="ECO:0007669"/>
    <property type="project" value="TreeGrafter"/>
</dbReference>
<dbReference type="SMART" id="SM00044">
    <property type="entry name" value="CYCc"/>
    <property type="match status" value="1"/>
</dbReference>
<evidence type="ECO:0000313" key="9">
    <source>
        <dbReference type="Proteomes" id="UP000241769"/>
    </source>
</evidence>
<name>A0A2P6N794_9EUKA</name>
<dbReference type="Proteomes" id="UP000241769">
    <property type="component" value="Unassembled WGS sequence"/>
</dbReference>
<dbReference type="EMBL" id="MDYQ01000169">
    <property type="protein sequence ID" value="PRP79824.1"/>
    <property type="molecule type" value="Genomic_DNA"/>
</dbReference>
<gene>
    <name evidence="8" type="ORF">PROFUN_12496</name>
</gene>
<evidence type="ECO:0000256" key="2">
    <source>
        <dbReference type="ARBA" id="ARBA00022475"/>
    </source>
</evidence>
<organism evidence="8 9">
    <name type="scientific">Planoprotostelium fungivorum</name>
    <dbReference type="NCBI Taxonomy" id="1890364"/>
    <lineage>
        <taxon>Eukaryota</taxon>
        <taxon>Amoebozoa</taxon>
        <taxon>Evosea</taxon>
        <taxon>Variosea</taxon>
        <taxon>Cavosteliida</taxon>
        <taxon>Cavosteliaceae</taxon>
        <taxon>Planoprotostelium</taxon>
    </lineage>
</organism>
<feature type="region of interest" description="Disordered" evidence="6">
    <location>
        <begin position="1087"/>
        <end position="1124"/>
    </location>
</feature>
<dbReference type="Gene3D" id="3.30.70.1230">
    <property type="entry name" value="Nucleotide cyclase"/>
    <property type="match status" value="1"/>
</dbReference>
<feature type="compositionally biased region" description="Basic and acidic residues" evidence="6">
    <location>
        <begin position="45"/>
        <end position="75"/>
    </location>
</feature>
<accession>A0A2P6N794</accession>
<dbReference type="InterPro" id="IPR050697">
    <property type="entry name" value="Adenylyl/Guanylyl_Cyclase_3/4"/>
</dbReference>
<dbReference type="InterPro" id="IPR035965">
    <property type="entry name" value="PAS-like_dom_sf"/>
</dbReference>
<keyword evidence="3" id="KW-0812">Transmembrane</keyword>
<dbReference type="SMART" id="SM00065">
    <property type="entry name" value="GAF"/>
    <property type="match status" value="2"/>
</dbReference>
<dbReference type="Gene3D" id="3.30.450.20">
    <property type="entry name" value="PAS domain"/>
    <property type="match status" value="1"/>
</dbReference>
<dbReference type="Pfam" id="PF00211">
    <property type="entry name" value="Guanylate_cyc"/>
    <property type="match status" value="1"/>
</dbReference>
<dbReference type="PANTHER" id="PTHR43081:SF1">
    <property type="entry name" value="ADENYLATE CYCLASE, TERMINAL-DIFFERENTIATION SPECIFIC"/>
    <property type="match status" value="1"/>
</dbReference>
<evidence type="ECO:0000256" key="6">
    <source>
        <dbReference type="SAM" id="MobiDB-lite"/>
    </source>
</evidence>
<feature type="compositionally biased region" description="Basic and acidic residues" evidence="6">
    <location>
        <begin position="1095"/>
        <end position="1124"/>
    </location>
</feature>
<feature type="region of interest" description="Disordered" evidence="6">
    <location>
        <begin position="89"/>
        <end position="125"/>
    </location>
</feature>
<dbReference type="InterPro" id="IPR029787">
    <property type="entry name" value="Nucleotide_cyclase"/>
</dbReference>
<feature type="region of interest" description="Disordered" evidence="6">
    <location>
        <begin position="149"/>
        <end position="177"/>
    </location>
</feature>
<dbReference type="SUPFAM" id="SSF55781">
    <property type="entry name" value="GAF domain-like"/>
    <property type="match status" value="2"/>
</dbReference>
<dbReference type="OrthoDB" id="20045at2759"/>
<dbReference type="Gene3D" id="3.30.450.40">
    <property type="match status" value="2"/>
</dbReference>
<evidence type="ECO:0000256" key="1">
    <source>
        <dbReference type="ARBA" id="ARBA00004196"/>
    </source>
</evidence>
<protein>
    <submittedName>
        <fullName evidence="8">GAF and PAS/PAC sensor-containing adenylate/guanylate cyclase</fullName>
    </submittedName>
</protein>